<dbReference type="Gene3D" id="3.60.10.10">
    <property type="entry name" value="Endonuclease/exonuclease/phosphatase"/>
    <property type="match status" value="1"/>
</dbReference>
<dbReference type="SUPFAM" id="SSF56672">
    <property type="entry name" value="DNA/RNA polymerases"/>
    <property type="match status" value="1"/>
</dbReference>
<accession>A0A6G0VVB0</accession>
<gene>
    <name evidence="3" type="ORF">FWK35_00028005</name>
</gene>
<evidence type="ECO:0000259" key="2">
    <source>
        <dbReference type="PROSITE" id="PS50878"/>
    </source>
</evidence>
<dbReference type="Pfam" id="PF00078">
    <property type="entry name" value="RVT_1"/>
    <property type="match status" value="1"/>
</dbReference>
<dbReference type="GO" id="GO:0071897">
    <property type="term" value="P:DNA biosynthetic process"/>
    <property type="evidence" value="ECO:0007669"/>
    <property type="project" value="UniProtKB-ARBA"/>
</dbReference>
<dbReference type="Proteomes" id="UP000478052">
    <property type="component" value="Unassembled WGS sequence"/>
</dbReference>
<dbReference type="OrthoDB" id="6751268at2759"/>
<keyword evidence="4" id="KW-1185">Reference proteome</keyword>
<dbReference type="InterPro" id="IPR005135">
    <property type="entry name" value="Endo/exonuclease/phosphatase"/>
</dbReference>
<evidence type="ECO:0000313" key="3">
    <source>
        <dbReference type="EMBL" id="KAF0710293.1"/>
    </source>
</evidence>
<dbReference type="GO" id="GO:0003824">
    <property type="term" value="F:catalytic activity"/>
    <property type="evidence" value="ECO:0007669"/>
    <property type="project" value="InterPro"/>
</dbReference>
<dbReference type="PANTHER" id="PTHR33481">
    <property type="entry name" value="REVERSE TRANSCRIPTASE"/>
    <property type="match status" value="1"/>
</dbReference>
<feature type="compositionally biased region" description="Polar residues" evidence="1">
    <location>
        <begin position="79"/>
        <end position="96"/>
    </location>
</feature>
<dbReference type="AlphaFoldDB" id="A0A6G0VVB0"/>
<sequence>PLSEITFLKAGIKEIGYEHILSFRRQIYIKHEDIPNLPGSILINTNETNFRIFFTDDTITCYTCKSTGHTSMTCNKNTKNIHNTPQTPNHQDNQIHQPTSSEEEQSPELLENIQTTESPSFIGEDPKTHMEWTDEILTPPLKIPALTNPESIHQHITNIESPSILPSTTNQDSSQIKDYNGYFKNRVNPGRASGGVAIFTKDNIESEEVYLNTHLEAIAVSIKLQKQICICNIYIPDSTPLTLHDLSQIISLLPKPFVILGDFNSRNTLWGSSYTDKRGKIMERLLERSDLILLNNGKPTRHNPVNDHILLKKSRAESKYILKRSKTSSWQKFTSTINNQTHSTTIWNKIKAFEGIKYQLILKILHYEHDNNLIELSSPRDIAQSFANQFKTNSKLYSELINCTSKSSGPDDIPYVFINNLSEYALTKLLAIYNIIWTHETSHKFIPQQYGFRRNHSTQDALATLHTNISESFKKNHHTILVALDLEKSYGMVWKNRVIDILSSWSIDGNMLTFLHNFLSNRTIQVKVENTLSDHTTLENGLPQGLVISVTLFLIAINDIFNNIQKPVKYTLFSDDCNIYCSGSDTRSTVALLQNAINSLVQWSLYSGFKFSPHKTQCIIFNKKKNNTLHHIYINNIPTVYTDNIRLLGMIFDTKFSWAPHLPWQ</sequence>
<proteinExistence type="predicted"/>
<dbReference type="EMBL" id="VUJU01011695">
    <property type="protein sequence ID" value="KAF0710293.1"/>
    <property type="molecule type" value="Genomic_DNA"/>
</dbReference>
<dbReference type="InterPro" id="IPR036691">
    <property type="entry name" value="Endo/exonu/phosph_ase_sf"/>
</dbReference>
<dbReference type="PROSITE" id="PS50878">
    <property type="entry name" value="RT_POL"/>
    <property type="match status" value="1"/>
</dbReference>
<dbReference type="SUPFAM" id="SSF56219">
    <property type="entry name" value="DNase I-like"/>
    <property type="match status" value="1"/>
</dbReference>
<dbReference type="Pfam" id="PF14529">
    <property type="entry name" value="Exo_endo_phos_2"/>
    <property type="match status" value="1"/>
</dbReference>
<evidence type="ECO:0000313" key="4">
    <source>
        <dbReference type="Proteomes" id="UP000478052"/>
    </source>
</evidence>
<feature type="region of interest" description="Disordered" evidence="1">
    <location>
        <begin position="79"/>
        <end position="111"/>
    </location>
</feature>
<protein>
    <recommendedName>
        <fullName evidence="2">Reverse transcriptase domain-containing protein</fullName>
    </recommendedName>
</protein>
<organism evidence="3 4">
    <name type="scientific">Aphis craccivora</name>
    <name type="common">Cowpea aphid</name>
    <dbReference type="NCBI Taxonomy" id="307492"/>
    <lineage>
        <taxon>Eukaryota</taxon>
        <taxon>Metazoa</taxon>
        <taxon>Ecdysozoa</taxon>
        <taxon>Arthropoda</taxon>
        <taxon>Hexapoda</taxon>
        <taxon>Insecta</taxon>
        <taxon>Pterygota</taxon>
        <taxon>Neoptera</taxon>
        <taxon>Paraneoptera</taxon>
        <taxon>Hemiptera</taxon>
        <taxon>Sternorrhyncha</taxon>
        <taxon>Aphidomorpha</taxon>
        <taxon>Aphidoidea</taxon>
        <taxon>Aphididae</taxon>
        <taxon>Aphidini</taxon>
        <taxon>Aphis</taxon>
        <taxon>Aphis</taxon>
    </lineage>
</organism>
<dbReference type="InterPro" id="IPR000477">
    <property type="entry name" value="RT_dom"/>
</dbReference>
<evidence type="ECO:0000256" key="1">
    <source>
        <dbReference type="SAM" id="MobiDB-lite"/>
    </source>
</evidence>
<name>A0A6G0VVB0_APHCR</name>
<reference evidence="3 4" key="1">
    <citation type="submission" date="2019-08" db="EMBL/GenBank/DDBJ databases">
        <title>Whole genome of Aphis craccivora.</title>
        <authorList>
            <person name="Voronova N.V."/>
            <person name="Shulinski R.S."/>
            <person name="Bandarenka Y.V."/>
            <person name="Zhorov D.G."/>
            <person name="Warner D."/>
        </authorList>
    </citation>
    <scope>NUCLEOTIDE SEQUENCE [LARGE SCALE GENOMIC DNA]</scope>
    <source>
        <strain evidence="3">180601</strain>
        <tissue evidence="3">Whole Body</tissue>
    </source>
</reference>
<feature type="domain" description="Reverse transcriptase" evidence="2">
    <location>
        <begin position="384"/>
        <end position="652"/>
    </location>
</feature>
<comment type="caution">
    <text evidence="3">The sequence shown here is derived from an EMBL/GenBank/DDBJ whole genome shotgun (WGS) entry which is preliminary data.</text>
</comment>
<dbReference type="InterPro" id="IPR043502">
    <property type="entry name" value="DNA/RNA_pol_sf"/>
</dbReference>
<feature type="non-terminal residue" evidence="3">
    <location>
        <position position="1"/>
    </location>
</feature>
<dbReference type="PANTHER" id="PTHR33481:SF1">
    <property type="entry name" value="ENDONUCLEASE_EXONUCLEASE_PHOSPHATASE DOMAIN-CONTAINING PROTEIN-RELATED"/>
    <property type="match status" value="1"/>
</dbReference>